<evidence type="ECO:0000256" key="1">
    <source>
        <dbReference type="ARBA" id="ARBA00012552"/>
    </source>
</evidence>
<dbReference type="Gene3D" id="3.40.50.300">
    <property type="entry name" value="P-loop containing nucleotide triphosphate hydrolases"/>
    <property type="match status" value="2"/>
</dbReference>
<sequence length="1467" mass="167450">MITISETVAVIDGYVILTSKDEHGVETKTIKQLTEKTRYFSFVERTKQSNQKLVDLDEFQTAYSNSSLIPVASQELFEYCTTYEREFYTTDDGFAIINARTSKKYRQRGQSFTVIPVHFKKKATKYLYYRDASTSLTGGLDFSVERSIIHSRDSSFFEQEMNVGEIKFSNTDLNILKNYHQVQPQFVESVYEIFIKIYASVRENYHRRPYIHSFVNGGFGEVFPKDLQIPTIQKYASLGAAFIYLIEVFPQLSFAEGFTAEVEIAPPKSIASMADWFTTRLLPGSNSSMWVLLFRISCYNWTDGSVAYPDVHTLNTYRQLVDSIRALATYSVLYRYLNNGVIPGDSKADEIFFNHVSESWNWTKTMYQRLTTAYMDYNKFNVKVCQPDAVLISGKRFSRTYIQEFYTNMTARFDGNIDKLKHYFLKLWSVKHIADTLLNSGANSNFCESRAAPKDSLFLLFTEKQLSLQMPQTVPEVTLDTDVVTQIVSDMGVCVMWMIYVSATGPYRFPDMVILKYAGNNRNLFIDPETRCLEIITSYSKTRREEYLCKTLDKQTSDYLFYYIFVARAVLKHSMGENYDGMSKDLFQDTNTVAEQYLLRNYLSRSVGNGESEEDWDPVRYSKIVLNSFVFVDCVSHSLMNYSKFAAFMKLYPASISGTSRLSFREMRHGMIKLIREYVKVEGESFEVMNMKERLAGHSAATGQSVYANDVETGTGSDASLEEKYASLINSAWQNWLGLGYGKEKEEGESAVAKNACVKKYFSSNGSIKDLFVAGKKLYGKEFQFREGQFDVAVEIYLSGTQIIPIQALPGFGKTALFQIPLVALSYGEQKTVSFVFVPYVCLLSNMKLRLSSCGINCGILKDLFVNGPAVEEKNLFCDVYVGTFNDLGSENFVRLVNNWYNIYQECILGMIVIDEFHNLETEQSYRGQSFRLIPEINFNLAWKVVVMTGTAGEKGMVKPMKFIGYDKEMCTSMVSNKNRILYFDLVNQIPLKNIVKKFQVFERSTVAETEVEKLVDRFMEYDTKSKVIIVCKEKVTVEKLYFRQDSEWVHGDLPSEEKIKKSRRFIEDEKCRIMIGTKLVSEGIDIKAVKLVIMLDYLPSIGEYIQTAGRLREGGVCLSYWTKRSVQTSSVRPDVCIIKQVSKFYDLNYDGHDLCCGHHHNIPEDVANMYHYLNGDGRPRVVEVGASIGDSEHVGNVHSFSSANESSVFEDLGPDMDQSDNFITSNDSSFPGLSNEVDMPDNLENSSRGLVNEDSINDDNNNNSDEILPTPRIVLLPFDHGPNKRRRIISMKDEINGLFGSAKNVFEFIGIPSKLCSQLFFYGLNESCLDFPLSVVENPCPDCLGAKDGGCVCWELGPAKVRRFGFEFILLLKMIMSEKEFDGVRKHCLDRGLHAVMLKYGRSKSILLDKFKTSVLAKFCEIIVSKPKLPVPGELFSNDMVMTRCYNMMWEDTFLHITHFLLFLHS</sequence>
<dbReference type="Pfam" id="PF00271">
    <property type="entry name" value="Helicase_C"/>
    <property type="match status" value="1"/>
</dbReference>
<evidence type="ECO:0000259" key="5">
    <source>
        <dbReference type="PROSITE" id="PS51194"/>
    </source>
</evidence>
<feature type="region of interest" description="Disordered" evidence="4">
    <location>
        <begin position="1234"/>
        <end position="1266"/>
    </location>
</feature>
<dbReference type="PANTHER" id="PTHR47958">
    <property type="entry name" value="ATP-DEPENDENT RNA HELICASE DBP3"/>
    <property type="match status" value="1"/>
</dbReference>
<feature type="compositionally biased region" description="Low complexity" evidence="4">
    <location>
        <begin position="1253"/>
        <end position="1266"/>
    </location>
</feature>
<dbReference type="PROSITE" id="PS51194">
    <property type="entry name" value="HELICASE_CTER"/>
    <property type="match status" value="1"/>
</dbReference>
<dbReference type="Proteomes" id="UP000000689">
    <property type="component" value="Chromosome 11"/>
</dbReference>
<accession>G0WHE0</accession>
<keyword evidence="3" id="KW-0067">ATP-binding</keyword>
<evidence type="ECO:0000256" key="3">
    <source>
        <dbReference type="ARBA" id="ARBA00022840"/>
    </source>
</evidence>
<dbReference type="Pfam" id="PF00270">
    <property type="entry name" value="DEAD"/>
    <property type="match status" value="1"/>
</dbReference>
<evidence type="ECO:0000313" key="7">
    <source>
        <dbReference type="Proteomes" id="UP000000689"/>
    </source>
</evidence>
<dbReference type="KEGG" id="ndi:NDAI_0K00110"/>
<evidence type="ECO:0000256" key="2">
    <source>
        <dbReference type="ARBA" id="ARBA00022741"/>
    </source>
</evidence>
<keyword evidence="2" id="KW-0547">Nucleotide-binding</keyword>
<dbReference type="InterPro" id="IPR011545">
    <property type="entry name" value="DEAD/DEAH_box_helicase_dom"/>
</dbReference>
<dbReference type="SUPFAM" id="SSF52540">
    <property type="entry name" value="P-loop containing nucleoside triphosphate hydrolases"/>
    <property type="match status" value="1"/>
</dbReference>
<gene>
    <name evidence="6" type="primary">NDAI0K00110</name>
    <name evidence="6" type="ordered locus">NDAI_0K00110</name>
</gene>
<dbReference type="HOGENOM" id="CLU_003044_2_0_1"/>
<organism evidence="6 7">
    <name type="scientific">Naumovozyma dairenensis (strain ATCC 10597 / BCRC 20456 / CBS 421 / NBRC 0211 / NRRL Y-12639)</name>
    <name type="common">Saccharomyces dairenensis</name>
    <dbReference type="NCBI Taxonomy" id="1071378"/>
    <lineage>
        <taxon>Eukaryota</taxon>
        <taxon>Fungi</taxon>
        <taxon>Dikarya</taxon>
        <taxon>Ascomycota</taxon>
        <taxon>Saccharomycotina</taxon>
        <taxon>Saccharomycetes</taxon>
        <taxon>Saccharomycetales</taxon>
        <taxon>Saccharomycetaceae</taxon>
        <taxon>Naumovozyma</taxon>
    </lineage>
</organism>
<dbReference type="SMART" id="SM00490">
    <property type="entry name" value="HELICc"/>
    <property type="match status" value="1"/>
</dbReference>
<protein>
    <recommendedName>
        <fullName evidence="1">RNA helicase</fullName>
        <ecNumber evidence="1">3.6.4.13</ecNumber>
    </recommendedName>
</protein>
<dbReference type="GO" id="GO:0005524">
    <property type="term" value="F:ATP binding"/>
    <property type="evidence" value="ECO:0007669"/>
    <property type="project" value="UniProtKB-KW"/>
</dbReference>
<dbReference type="OMA" id="FACISAY"/>
<dbReference type="Pfam" id="PF11603">
    <property type="entry name" value="Sir1"/>
    <property type="match status" value="1"/>
</dbReference>
<dbReference type="GO" id="GO:0003724">
    <property type="term" value="F:RNA helicase activity"/>
    <property type="evidence" value="ECO:0007669"/>
    <property type="project" value="UniProtKB-EC"/>
</dbReference>
<dbReference type="eggNOG" id="ENOG502QWCT">
    <property type="taxonomic scope" value="Eukaryota"/>
</dbReference>
<dbReference type="EC" id="3.6.4.13" evidence="1"/>
<reference evidence="6 7" key="1">
    <citation type="journal article" date="2011" name="Proc. Natl. Acad. Sci. U.S.A.">
        <title>Evolutionary erosion of yeast sex chromosomes by mating-type switching accidents.</title>
        <authorList>
            <person name="Gordon J.L."/>
            <person name="Armisen D."/>
            <person name="Proux-Wera E."/>
            <person name="Oheigeartaigh S.S."/>
            <person name="Byrne K.P."/>
            <person name="Wolfe K.H."/>
        </authorList>
    </citation>
    <scope>NUCLEOTIDE SEQUENCE [LARGE SCALE GENOMIC DNA]</scope>
    <source>
        <strain evidence="7">ATCC 10597 / BCRC 20456 / CBS 421 / NBRC 0211 / NRRL Y-12639</strain>
    </source>
</reference>
<dbReference type="GeneID" id="11494626"/>
<name>G0WHE0_NAUDC</name>
<dbReference type="STRING" id="1071378.G0WHE0"/>
<dbReference type="InterPro" id="IPR037240">
    <property type="entry name" value="ORC1-binding_dom"/>
</dbReference>
<dbReference type="InterPro" id="IPR027417">
    <property type="entry name" value="P-loop_NTPase"/>
</dbReference>
<dbReference type="SUPFAM" id="SSF144005">
    <property type="entry name" value="ORC1-binding domain"/>
    <property type="match status" value="1"/>
</dbReference>
<keyword evidence="7" id="KW-1185">Reference proteome</keyword>
<feature type="domain" description="Helicase C-terminal" evidence="5">
    <location>
        <begin position="1014"/>
        <end position="1171"/>
    </location>
</feature>
<proteinExistence type="predicted"/>
<dbReference type="GO" id="GO:0003676">
    <property type="term" value="F:nucleic acid binding"/>
    <property type="evidence" value="ECO:0007669"/>
    <property type="project" value="InterPro"/>
</dbReference>
<dbReference type="EMBL" id="HE580277">
    <property type="protein sequence ID" value="CCD27201.1"/>
    <property type="molecule type" value="Genomic_DNA"/>
</dbReference>
<dbReference type="InterPro" id="IPR021646">
    <property type="entry name" value="Sir1_ORC-binding"/>
</dbReference>
<evidence type="ECO:0000256" key="4">
    <source>
        <dbReference type="SAM" id="MobiDB-lite"/>
    </source>
</evidence>
<evidence type="ECO:0000313" key="6">
    <source>
        <dbReference type="EMBL" id="CCD27201.1"/>
    </source>
</evidence>
<dbReference type="RefSeq" id="XP_003672444.1">
    <property type="nucleotide sequence ID" value="XM_003672396.1"/>
</dbReference>
<dbReference type="InterPro" id="IPR001650">
    <property type="entry name" value="Helicase_C-like"/>
</dbReference>